<accession>A0AAN6TI89</accession>
<dbReference type="EMBL" id="MU853336">
    <property type="protein sequence ID" value="KAK4114631.1"/>
    <property type="molecule type" value="Genomic_DNA"/>
</dbReference>
<keyword evidence="1" id="KW-0472">Membrane</keyword>
<gene>
    <name evidence="2" type="ORF">N656DRAFT_776803</name>
</gene>
<reference evidence="2" key="1">
    <citation type="journal article" date="2023" name="Mol. Phylogenet. Evol.">
        <title>Genome-scale phylogeny and comparative genomics of the fungal order Sordariales.</title>
        <authorList>
            <person name="Hensen N."/>
            <person name="Bonometti L."/>
            <person name="Westerberg I."/>
            <person name="Brannstrom I.O."/>
            <person name="Guillou S."/>
            <person name="Cros-Aarteil S."/>
            <person name="Calhoun S."/>
            <person name="Haridas S."/>
            <person name="Kuo A."/>
            <person name="Mondo S."/>
            <person name="Pangilinan J."/>
            <person name="Riley R."/>
            <person name="LaButti K."/>
            <person name="Andreopoulos B."/>
            <person name="Lipzen A."/>
            <person name="Chen C."/>
            <person name="Yan M."/>
            <person name="Daum C."/>
            <person name="Ng V."/>
            <person name="Clum A."/>
            <person name="Steindorff A."/>
            <person name="Ohm R.A."/>
            <person name="Martin F."/>
            <person name="Silar P."/>
            <person name="Natvig D.O."/>
            <person name="Lalanne C."/>
            <person name="Gautier V."/>
            <person name="Ament-Velasquez S.L."/>
            <person name="Kruys A."/>
            <person name="Hutchinson M.I."/>
            <person name="Powell A.J."/>
            <person name="Barry K."/>
            <person name="Miller A.N."/>
            <person name="Grigoriev I.V."/>
            <person name="Debuchy R."/>
            <person name="Gladieux P."/>
            <person name="Hiltunen Thoren M."/>
            <person name="Johannesson H."/>
        </authorList>
    </citation>
    <scope>NUCLEOTIDE SEQUENCE</scope>
    <source>
        <strain evidence="2">CBS 508.74</strain>
    </source>
</reference>
<name>A0AAN6TI89_9PEZI</name>
<reference evidence="2" key="2">
    <citation type="submission" date="2023-05" db="EMBL/GenBank/DDBJ databases">
        <authorList>
            <consortium name="Lawrence Berkeley National Laboratory"/>
            <person name="Steindorff A."/>
            <person name="Hensen N."/>
            <person name="Bonometti L."/>
            <person name="Westerberg I."/>
            <person name="Brannstrom I.O."/>
            <person name="Guillou S."/>
            <person name="Cros-Aarteil S."/>
            <person name="Calhoun S."/>
            <person name="Haridas S."/>
            <person name="Kuo A."/>
            <person name="Mondo S."/>
            <person name="Pangilinan J."/>
            <person name="Riley R."/>
            <person name="Labutti K."/>
            <person name="Andreopoulos B."/>
            <person name="Lipzen A."/>
            <person name="Chen C."/>
            <person name="Yanf M."/>
            <person name="Daum C."/>
            <person name="Ng V."/>
            <person name="Clum A."/>
            <person name="Ohm R."/>
            <person name="Martin F."/>
            <person name="Silar P."/>
            <person name="Natvig D."/>
            <person name="Lalanne C."/>
            <person name="Gautier V."/>
            <person name="Ament-Velasquez S.L."/>
            <person name="Kruys A."/>
            <person name="Hutchinson M.I."/>
            <person name="Powell A.J."/>
            <person name="Barry K."/>
            <person name="Miller A.N."/>
            <person name="Grigoriev I.V."/>
            <person name="Debuchy R."/>
            <person name="Gladieux P."/>
            <person name="Thoren M.H."/>
            <person name="Johannesson H."/>
        </authorList>
    </citation>
    <scope>NUCLEOTIDE SEQUENCE</scope>
    <source>
        <strain evidence="2">CBS 508.74</strain>
    </source>
</reference>
<comment type="caution">
    <text evidence="2">The sequence shown here is derived from an EMBL/GenBank/DDBJ whole genome shotgun (WGS) entry which is preliminary data.</text>
</comment>
<protein>
    <submittedName>
        <fullName evidence="2">Uncharacterized protein</fullName>
    </submittedName>
</protein>
<dbReference type="RefSeq" id="XP_064672201.1">
    <property type="nucleotide sequence ID" value="XM_064814709.1"/>
</dbReference>
<sequence>MSQPGEPYATATLSSIPVYVYAVSGLLVGVLLGTQALGVWLTGFRRPVVVRGSKLEEY</sequence>
<organism evidence="2 3">
    <name type="scientific">Canariomyces notabilis</name>
    <dbReference type="NCBI Taxonomy" id="2074819"/>
    <lineage>
        <taxon>Eukaryota</taxon>
        <taxon>Fungi</taxon>
        <taxon>Dikarya</taxon>
        <taxon>Ascomycota</taxon>
        <taxon>Pezizomycotina</taxon>
        <taxon>Sordariomycetes</taxon>
        <taxon>Sordariomycetidae</taxon>
        <taxon>Sordariales</taxon>
        <taxon>Chaetomiaceae</taxon>
        <taxon>Canariomyces</taxon>
    </lineage>
</organism>
<keyword evidence="1" id="KW-1133">Transmembrane helix</keyword>
<dbReference type="Proteomes" id="UP001302812">
    <property type="component" value="Unassembled WGS sequence"/>
</dbReference>
<feature type="transmembrane region" description="Helical" evidence="1">
    <location>
        <begin position="20"/>
        <end position="44"/>
    </location>
</feature>
<evidence type="ECO:0000313" key="3">
    <source>
        <dbReference type="Proteomes" id="UP001302812"/>
    </source>
</evidence>
<keyword evidence="3" id="KW-1185">Reference proteome</keyword>
<evidence type="ECO:0000313" key="2">
    <source>
        <dbReference type="EMBL" id="KAK4114631.1"/>
    </source>
</evidence>
<dbReference type="GeneID" id="89938834"/>
<evidence type="ECO:0000256" key="1">
    <source>
        <dbReference type="SAM" id="Phobius"/>
    </source>
</evidence>
<proteinExistence type="predicted"/>
<keyword evidence="1" id="KW-0812">Transmembrane</keyword>
<dbReference type="AlphaFoldDB" id="A0AAN6TI89"/>